<keyword evidence="5" id="KW-0418">Kinase</keyword>
<feature type="non-terminal residue" evidence="9">
    <location>
        <position position="612"/>
    </location>
</feature>
<evidence type="ECO:0000256" key="3">
    <source>
        <dbReference type="ARBA" id="ARBA00022553"/>
    </source>
</evidence>
<keyword evidence="6" id="KW-0812">Transmembrane</keyword>
<dbReference type="SMART" id="SM00086">
    <property type="entry name" value="PAC"/>
    <property type="match status" value="3"/>
</dbReference>
<dbReference type="Gene3D" id="3.30.450.20">
    <property type="entry name" value="PAS domain"/>
    <property type="match status" value="4"/>
</dbReference>
<organism evidence="9 10">
    <name type="scientific">Methylotenera mobilis</name>
    <dbReference type="NCBI Taxonomy" id="359408"/>
    <lineage>
        <taxon>Bacteria</taxon>
        <taxon>Pseudomonadati</taxon>
        <taxon>Pseudomonadota</taxon>
        <taxon>Betaproteobacteria</taxon>
        <taxon>Nitrosomonadales</taxon>
        <taxon>Methylophilaceae</taxon>
        <taxon>Methylotenera</taxon>
    </lineage>
</organism>
<dbReference type="InterPro" id="IPR000700">
    <property type="entry name" value="PAS-assoc_C"/>
</dbReference>
<dbReference type="InterPro" id="IPR013656">
    <property type="entry name" value="PAS_4"/>
</dbReference>
<dbReference type="Proteomes" id="UP000264313">
    <property type="component" value="Unassembled WGS sequence"/>
</dbReference>
<evidence type="ECO:0000256" key="5">
    <source>
        <dbReference type="ARBA" id="ARBA00022777"/>
    </source>
</evidence>
<evidence type="ECO:0000259" key="7">
    <source>
        <dbReference type="PROSITE" id="PS50112"/>
    </source>
</evidence>
<dbReference type="PANTHER" id="PTHR43304">
    <property type="entry name" value="PHYTOCHROME-LIKE PROTEIN CPH1"/>
    <property type="match status" value="1"/>
</dbReference>
<evidence type="ECO:0000256" key="6">
    <source>
        <dbReference type="SAM" id="Phobius"/>
    </source>
</evidence>
<protein>
    <recommendedName>
        <fullName evidence="2">histidine kinase</fullName>
        <ecNumber evidence="2">2.7.13.3</ecNumber>
    </recommendedName>
</protein>
<dbReference type="Pfam" id="PF13188">
    <property type="entry name" value="PAS_8"/>
    <property type="match status" value="1"/>
</dbReference>
<gene>
    <name evidence="9" type="ORF">DCW48_07080</name>
</gene>
<dbReference type="GO" id="GO:0004673">
    <property type="term" value="F:protein histidine kinase activity"/>
    <property type="evidence" value="ECO:0007669"/>
    <property type="project" value="UniProtKB-EC"/>
</dbReference>
<comment type="catalytic activity">
    <reaction evidence="1">
        <text>ATP + protein L-histidine = ADP + protein N-phospho-L-histidine.</text>
        <dbReference type="EC" id="2.7.13.3"/>
    </reaction>
</comment>
<dbReference type="InterPro" id="IPR001610">
    <property type="entry name" value="PAC"/>
</dbReference>
<accession>A0A351RBB4</accession>
<reference evidence="9 10" key="1">
    <citation type="journal article" date="2018" name="Nat. Biotechnol.">
        <title>A standardized bacterial taxonomy based on genome phylogeny substantially revises the tree of life.</title>
        <authorList>
            <person name="Parks D.H."/>
            <person name="Chuvochina M."/>
            <person name="Waite D.W."/>
            <person name="Rinke C."/>
            <person name="Skarshewski A."/>
            <person name="Chaumeil P.A."/>
            <person name="Hugenholtz P."/>
        </authorList>
    </citation>
    <scope>NUCLEOTIDE SEQUENCE [LARGE SCALE GENOMIC DNA]</scope>
    <source>
        <strain evidence="9">UBA9958</strain>
    </source>
</reference>
<dbReference type="PANTHER" id="PTHR43304:SF1">
    <property type="entry name" value="PAC DOMAIN-CONTAINING PROTEIN"/>
    <property type="match status" value="1"/>
</dbReference>
<dbReference type="EMBL" id="DNAA01000172">
    <property type="protein sequence ID" value="HBA09335.1"/>
    <property type="molecule type" value="Genomic_DNA"/>
</dbReference>
<feature type="transmembrane region" description="Helical" evidence="6">
    <location>
        <begin position="15"/>
        <end position="36"/>
    </location>
</feature>
<proteinExistence type="predicted"/>
<evidence type="ECO:0000259" key="8">
    <source>
        <dbReference type="PROSITE" id="PS50113"/>
    </source>
</evidence>
<dbReference type="CDD" id="cd00130">
    <property type="entry name" value="PAS"/>
    <property type="match status" value="2"/>
</dbReference>
<keyword evidence="3" id="KW-0597">Phosphoprotein</keyword>
<evidence type="ECO:0000256" key="1">
    <source>
        <dbReference type="ARBA" id="ARBA00000085"/>
    </source>
</evidence>
<feature type="transmembrane region" description="Helical" evidence="6">
    <location>
        <begin position="48"/>
        <end position="71"/>
    </location>
</feature>
<keyword evidence="6" id="KW-0472">Membrane</keyword>
<dbReference type="Pfam" id="PF08448">
    <property type="entry name" value="PAS_4"/>
    <property type="match status" value="2"/>
</dbReference>
<evidence type="ECO:0000313" key="9">
    <source>
        <dbReference type="EMBL" id="HBA09335.1"/>
    </source>
</evidence>
<sequence length="612" mass="69306">MKHTLIPILLGKKKWHLWLISVISAIALTLPTVAAMQFLLEGKITTNYLITGFVSAVLAASIVSGLLIYLLKTLHQLHQHNQHLNAIIDVCPVPIAVFKDTGQLIRLNPQFTKSFGYTHEDITTISDWWLKAYPEEHYRTSVIASWNNHLNDCAINQSSFVPLDLKIHCKNQAVKSIIATTTPLDKGVSGSQLLVLFDVSEKAILFDALTESRNILQSIIETIPMRIFWKDKNSRYIGCNSNFARDAGFNNVNEIIGKYDDDLAWQVRADYYRAIDLEVMQLGVPKASYEELEKTADGHEMILKSSKIPLRQNSGEVIGVLGIYEDITQIKKSEAEQIINRERLNFALKGANDGLWDWNLDTNEVYYSPRWKSMLGYRDDELGNTLDTWSSLVDPKDSAATLAHAQSYINGDCASFETEFRMKHKDGHWVDILSRAKLALDVNGVVLKPQRLIGTHVDISHLKSVESELRKKEGYQRALLDNFPFMVWLKDLESRFLSVNKVHANNFGENNPESLVGKTDFDYSPIEIAENYRKDDLSVLQTRQPKSVEETYVDTKGNQHWIETFKAPVTDQDGNLLGTVGFARDISDRKKIETELQIAATAFESQEGMIVT</sequence>
<dbReference type="InterPro" id="IPR052162">
    <property type="entry name" value="Sensor_kinase/Photoreceptor"/>
</dbReference>
<dbReference type="PROSITE" id="PS50113">
    <property type="entry name" value="PAC"/>
    <property type="match status" value="3"/>
</dbReference>
<keyword evidence="4" id="KW-0808">Transferase</keyword>
<dbReference type="AlphaFoldDB" id="A0A351RBB4"/>
<evidence type="ECO:0000256" key="4">
    <source>
        <dbReference type="ARBA" id="ARBA00022679"/>
    </source>
</evidence>
<dbReference type="STRING" id="1132855.GCA_000384255_00062"/>
<dbReference type="Pfam" id="PF08447">
    <property type="entry name" value="PAS_3"/>
    <property type="match status" value="1"/>
</dbReference>
<dbReference type="SMART" id="SM00091">
    <property type="entry name" value="PAS"/>
    <property type="match status" value="3"/>
</dbReference>
<evidence type="ECO:0000313" key="10">
    <source>
        <dbReference type="Proteomes" id="UP000264313"/>
    </source>
</evidence>
<feature type="domain" description="PAC" evidence="8">
    <location>
        <begin position="287"/>
        <end position="339"/>
    </location>
</feature>
<comment type="caution">
    <text evidence="9">The sequence shown here is derived from an EMBL/GenBank/DDBJ whole genome shotgun (WGS) entry which is preliminary data.</text>
</comment>
<feature type="domain" description="PAC" evidence="8">
    <location>
        <begin position="546"/>
        <end position="598"/>
    </location>
</feature>
<dbReference type="InterPro" id="IPR035965">
    <property type="entry name" value="PAS-like_dom_sf"/>
</dbReference>
<feature type="domain" description="PAS" evidence="7">
    <location>
        <begin position="80"/>
        <end position="122"/>
    </location>
</feature>
<feature type="domain" description="PAC" evidence="8">
    <location>
        <begin position="416"/>
        <end position="471"/>
    </location>
</feature>
<keyword evidence="6" id="KW-1133">Transmembrane helix</keyword>
<name>A0A351RBB4_9PROT</name>
<dbReference type="NCBIfam" id="TIGR00229">
    <property type="entry name" value="sensory_box"/>
    <property type="match status" value="3"/>
</dbReference>
<dbReference type="EC" id="2.7.13.3" evidence="2"/>
<dbReference type="InterPro" id="IPR013655">
    <property type="entry name" value="PAS_fold_3"/>
</dbReference>
<dbReference type="SUPFAM" id="SSF55785">
    <property type="entry name" value="PYP-like sensor domain (PAS domain)"/>
    <property type="match status" value="4"/>
</dbReference>
<dbReference type="InterPro" id="IPR000014">
    <property type="entry name" value="PAS"/>
</dbReference>
<dbReference type="PROSITE" id="PS50112">
    <property type="entry name" value="PAS"/>
    <property type="match status" value="2"/>
</dbReference>
<feature type="domain" description="PAS" evidence="7">
    <location>
        <begin position="340"/>
        <end position="412"/>
    </location>
</feature>
<evidence type="ECO:0000256" key="2">
    <source>
        <dbReference type="ARBA" id="ARBA00012438"/>
    </source>
</evidence>